<gene>
    <name evidence="5" type="ORF">H8S55_05710</name>
</gene>
<feature type="binding site" evidence="3">
    <location>
        <position position="127"/>
    </location>
    <ligand>
        <name>Mn(2+)</name>
        <dbReference type="ChEBI" id="CHEBI:29035"/>
        <label>1</label>
    </ligand>
</feature>
<name>A0A8J6J428_9FIRM</name>
<dbReference type="AlphaFoldDB" id="A0A8J6J428"/>
<evidence type="ECO:0000256" key="4">
    <source>
        <dbReference type="PROSITE-ProRule" id="PRU00742"/>
    </source>
</evidence>
<feature type="binding site" evidence="3">
    <location>
        <position position="239"/>
    </location>
    <ligand>
        <name>Mn(2+)</name>
        <dbReference type="ChEBI" id="CHEBI:29035"/>
        <label>1</label>
    </ligand>
</feature>
<feature type="binding site" evidence="3">
    <location>
        <position position="154"/>
    </location>
    <ligand>
        <name>Mn(2+)</name>
        <dbReference type="ChEBI" id="CHEBI:29035"/>
        <label>1</label>
    </ligand>
</feature>
<dbReference type="Gene3D" id="3.40.800.10">
    <property type="entry name" value="Ureohydrolase domain"/>
    <property type="match status" value="1"/>
</dbReference>
<feature type="binding site" evidence="3">
    <location>
        <position position="150"/>
    </location>
    <ligand>
        <name>Mn(2+)</name>
        <dbReference type="ChEBI" id="CHEBI:29035"/>
        <label>1</label>
    </ligand>
</feature>
<keyword evidence="2" id="KW-0378">Hydrolase</keyword>
<dbReference type="PANTHER" id="PTHR11358">
    <property type="entry name" value="ARGINASE/AGMATINASE"/>
    <property type="match status" value="1"/>
</dbReference>
<evidence type="ECO:0000256" key="1">
    <source>
        <dbReference type="ARBA" id="ARBA00022723"/>
    </source>
</evidence>
<sequence>MRPELISQPITGICSFGRYPICLDLDELKADFGVLGVPFDMGVGFLSGARMGPRRIREASTQYGRGNVGYYDYEADEQMLAAPITIADCGDADVLQGDRDYSFQCIERAVRRIIRAGSIPIVMGGDHSISIPVGRALEEYGKKICVIQFDAHLDWTSHVGPLVQGNGSPMRRMSEMDHIGQMVQIGLRGMGSGKKSDYDDARAYGSKLISARELHSKGVQWVLDQIPDAEAYYITFDIDGYDMPLAPGAASPLPGGITYDESMDMLKAICQTGKVVAMDLVEVAPTYDPTGCTDRLAALTMLQVIAHTGKKLHENDNK</sequence>
<dbReference type="EMBL" id="JACOPN010000003">
    <property type="protein sequence ID" value="MBC5716816.1"/>
    <property type="molecule type" value="Genomic_DNA"/>
</dbReference>
<feature type="binding site" evidence="3">
    <location>
        <position position="237"/>
    </location>
    <ligand>
        <name>Mn(2+)</name>
        <dbReference type="ChEBI" id="CHEBI:29035"/>
        <label>1</label>
    </ligand>
</feature>
<dbReference type="PANTHER" id="PTHR11358:SF26">
    <property type="entry name" value="GUANIDINO ACID HYDROLASE, MITOCHONDRIAL"/>
    <property type="match status" value="1"/>
</dbReference>
<evidence type="ECO:0000256" key="3">
    <source>
        <dbReference type="PIRSR" id="PIRSR036979-1"/>
    </source>
</evidence>
<dbReference type="SUPFAM" id="SSF52768">
    <property type="entry name" value="Arginase/deacetylase"/>
    <property type="match status" value="1"/>
</dbReference>
<comment type="cofactor">
    <cofactor evidence="3">
        <name>Mn(2+)</name>
        <dbReference type="ChEBI" id="CHEBI:29035"/>
    </cofactor>
    <text evidence="3">Binds 2 manganese ions per subunit.</text>
</comment>
<dbReference type="GO" id="GO:0033389">
    <property type="term" value="P:putrescine biosynthetic process from arginine, via agmatine"/>
    <property type="evidence" value="ECO:0007669"/>
    <property type="project" value="TreeGrafter"/>
</dbReference>
<accession>A0A8J6J428</accession>
<dbReference type="PROSITE" id="PS51409">
    <property type="entry name" value="ARGINASE_2"/>
    <property type="match status" value="1"/>
</dbReference>
<dbReference type="GO" id="GO:0008783">
    <property type="term" value="F:agmatinase activity"/>
    <property type="evidence" value="ECO:0007669"/>
    <property type="project" value="TreeGrafter"/>
</dbReference>
<dbReference type="Proteomes" id="UP000602260">
    <property type="component" value="Unassembled WGS sequence"/>
</dbReference>
<comment type="similarity">
    <text evidence="4">Belongs to the arginase family.</text>
</comment>
<keyword evidence="1 3" id="KW-0479">Metal-binding</keyword>
<evidence type="ECO:0000313" key="6">
    <source>
        <dbReference type="Proteomes" id="UP000602260"/>
    </source>
</evidence>
<dbReference type="PIRSF" id="PIRSF036979">
    <property type="entry name" value="Arginase"/>
    <property type="match status" value="1"/>
</dbReference>
<organism evidence="5 6">
    <name type="scientific">Flintibacter faecis</name>
    <dbReference type="NCBI Taxonomy" id="2763047"/>
    <lineage>
        <taxon>Bacteria</taxon>
        <taxon>Bacillati</taxon>
        <taxon>Bacillota</taxon>
        <taxon>Clostridia</taxon>
        <taxon>Eubacteriales</taxon>
        <taxon>Flintibacter</taxon>
    </lineage>
</organism>
<protein>
    <submittedName>
        <fullName evidence="5">Agmatinase</fullName>
    </submittedName>
</protein>
<dbReference type="CDD" id="cd11589">
    <property type="entry name" value="Agmatinase_like_1"/>
    <property type="match status" value="1"/>
</dbReference>
<keyword evidence="3" id="KW-0464">Manganese</keyword>
<dbReference type="InterPro" id="IPR023696">
    <property type="entry name" value="Ureohydrolase_dom_sf"/>
</dbReference>
<reference evidence="5" key="1">
    <citation type="submission" date="2020-08" db="EMBL/GenBank/DDBJ databases">
        <title>Genome public.</title>
        <authorList>
            <person name="Liu C."/>
            <person name="Sun Q."/>
        </authorList>
    </citation>
    <scope>NUCLEOTIDE SEQUENCE</scope>
    <source>
        <strain evidence="5">BX5</strain>
    </source>
</reference>
<comment type="caution">
    <text evidence="5">The sequence shown here is derived from an EMBL/GenBank/DDBJ whole genome shotgun (WGS) entry which is preliminary data.</text>
</comment>
<dbReference type="InterPro" id="IPR006035">
    <property type="entry name" value="Ureohydrolase"/>
</dbReference>
<dbReference type="GO" id="GO:0046872">
    <property type="term" value="F:metal ion binding"/>
    <property type="evidence" value="ECO:0007669"/>
    <property type="project" value="UniProtKB-KW"/>
</dbReference>
<evidence type="ECO:0000313" key="5">
    <source>
        <dbReference type="EMBL" id="MBC5716816.1"/>
    </source>
</evidence>
<dbReference type="RefSeq" id="WP_186878159.1">
    <property type="nucleotide sequence ID" value="NZ_JACOPN010000003.1"/>
</dbReference>
<evidence type="ECO:0000256" key="2">
    <source>
        <dbReference type="ARBA" id="ARBA00022801"/>
    </source>
</evidence>
<feature type="binding site" evidence="3">
    <location>
        <position position="152"/>
    </location>
    <ligand>
        <name>Mn(2+)</name>
        <dbReference type="ChEBI" id="CHEBI:29035"/>
        <label>1</label>
    </ligand>
</feature>
<proteinExistence type="inferred from homology"/>
<keyword evidence="6" id="KW-1185">Reference proteome</keyword>
<dbReference type="Pfam" id="PF00491">
    <property type="entry name" value="Arginase"/>
    <property type="match status" value="1"/>
</dbReference>